<sequence length="95" mass="9254">MEALCPFDEGRKIWTVAAGDGGVFTAHVDVPVDDAGEATADERADPVDPDVGEVAAGHGGAKGAGRVHGAAGEGASHKDVGADDEADGDGGDGAE</sequence>
<evidence type="ECO:0000256" key="1">
    <source>
        <dbReference type="SAM" id="MobiDB-lite"/>
    </source>
</evidence>
<keyword evidence="3" id="KW-1185">Reference proteome</keyword>
<evidence type="ECO:0000313" key="2">
    <source>
        <dbReference type="EMBL" id="WVZ80436.1"/>
    </source>
</evidence>
<organism evidence="2 3">
    <name type="scientific">Paspalum notatum var. saurae</name>
    <dbReference type="NCBI Taxonomy" id="547442"/>
    <lineage>
        <taxon>Eukaryota</taxon>
        <taxon>Viridiplantae</taxon>
        <taxon>Streptophyta</taxon>
        <taxon>Embryophyta</taxon>
        <taxon>Tracheophyta</taxon>
        <taxon>Spermatophyta</taxon>
        <taxon>Magnoliopsida</taxon>
        <taxon>Liliopsida</taxon>
        <taxon>Poales</taxon>
        <taxon>Poaceae</taxon>
        <taxon>PACMAD clade</taxon>
        <taxon>Panicoideae</taxon>
        <taxon>Andropogonodae</taxon>
        <taxon>Paspaleae</taxon>
        <taxon>Paspalinae</taxon>
        <taxon>Paspalum</taxon>
    </lineage>
</organism>
<evidence type="ECO:0000313" key="3">
    <source>
        <dbReference type="Proteomes" id="UP001341281"/>
    </source>
</evidence>
<accession>A0AAQ3X0I0</accession>
<gene>
    <name evidence="2" type="ORF">U9M48_027909</name>
</gene>
<proteinExistence type="predicted"/>
<reference evidence="2 3" key="1">
    <citation type="submission" date="2024-02" db="EMBL/GenBank/DDBJ databases">
        <title>High-quality chromosome-scale genome assembly of Pensacola bahiagrass (Paspalum notatum Flugge var. saurae).</title>
        <authorList>
            <person name="Vega J.M."/>
            <person name="Podio M."/>
            <person name="Orjuela J."/>
            <person name="Siena L.A."/>
            <person name="Pessino S.C."/>
            <person name="Combes M.C."/>
            <person name="Mariac C."/>
            <person name="Albertini E."/>
            <person name="Pupilli F."/>
            <person name="Ortiz J.P.A."/>
            <person name="Leblanc O."/>
        </authorList>
    </citation>
    <scope>NUCLEOTIDE SEQUENCE [LARGE SCALE GENOMIC DNA]</scope>
    <source>
        <strain evidence="2">R1</strain>
        <tissue evidence="2">Leaf</tissue>
    </source>
</reference>
<dbReference type="EMBL" id="CP144750">
    <property type="protein sequence ID" value="WVZ80436.1"/>
    <property type="molecule type" value="Genomic_DNA"/>
</dbReference>
<protein>
    <submittedName>
        <fullName evidence="2">Uncharacterized protein</fullName>
    </submittedName>
</protein>
<feature type="compositionally biased region" description="Acidic residues" evidence="1">
    <location>
        <begin position="82"/>
        <end position="95"/>
    </location>
</feature>
<dbReference type="AlphaFoldDB" id="A0AAQ3X0I0"/>
<name>A0AAQ3X0I0_PASNO</name>
<feature type="region of interest" description="Disordered" evidence="1">
    <location>
        <begin position="35"/>
        <end position="95"/>
    </location>
</feature>
<dbReference type="Proteomes" id="UP001341281">
    <property type="component" value="Chromosome 06"/>
</dbReference>